<reference evidence="3" key="1">
    <citation type="submission" date="2015-11" db="EMBL/GenBank/DDBJ databases">
        <authorList>
            <person name="Blom J."/>
        </authorList>
    </citation>
    <scope>NUCLEOTIDE SEQUENCE [LARGE SCALE GENOMIC DNA]</scope>
</reference>
<dbReference type="KEGG" id="ege:EM595_1385"/>
<dbReference type="STRING" id="1619313.EM595_1385"/>
<feature type="chain" id="PRO_5006861058" description="Lipoprotein" evidence="1">
    <location>
        <begin position="24"/>
        <end position="188"/>
    </location>
</feature>
<protein>
    <recommendedName>
        <fullName evidence="4">Lipoprotein</fullName>
    </recommendedName>
</protein>
<evidence type="ECO:0008006" key="4">
    <source>
        <dbReference type="Google" id="ProtNLM"/>
    </source>
</evidence>
<evidence type="ECO:0000313" key="3">
    <source>
        <dbReference type="Proteomes" id="UP000059419"/>
    </source>
</evidence>
<evidence type="ECO:0000313" key="2">
    <source>
        <dbReference type="EMBL" id="CUU23619.1"/>
    </source>
</evidence>
<feature type="signal peptide" evidence="1">
    <location>
        <begin position="1"/>
        <end position="23"/>
    </location>
</feature>
<dbReference type="EMBL" id="LN907827">
    <property type="protein sequence ID" value="CUU23619.1"/>
    <property type="molecule type" value="Genomic_DNA"/>
</dbReference>
<organism evidence="2 3">
    <name type="scientific">Duffyella gerundensis</name>
    <dbReference type="NCBI Taxonomy" id="1619313"/>
    <lineage>
        <taxon>Bacteria</taxon>
        <taxon>Pseudomonadati</taxon>
        <taxon>Pseudomonadota</taxon>
        <taxon>Gammaproteobacteria</taxon>
        <taxon>Enterobacterales</taxon>
        <taxon>Erwiniaceae</taxon>
        <taxon>Duffyella</taxon>
    </lineage>
</organism>
<dbReference type="AlphaFoldDB" id="A0A0U5L4L1"/>
<dbReference type="Proteomes" id="UP000059419">
    <property type="component" value="Chromosome 1"/>
</dbReference>
<dbReference type="InterPro" id="IPR021675">
    <property type="entry name" value="DUF3261"/>
</dbReference>
<gene>
    <name evidence="2" type="ORF">EM595_1385</name>
</gene>
<accession>A0A0U5L4L1</accession>
<keyword evidence="3" id="KW-1185">Reference proteome</keyword>
<keyword evidence="1" id="KW-0732">Signal</keyword>
<dbReference type="Pfam" id="PF11659">
    <property type="entry name" value="DUF3261"/>
    <property type="match status" value="1"/>
</dbReference>
<dbReference type="PATRIC" id="fig|1619313.3.peg.1435"/>
<sequence length="188" mass="20534">MRRLAIVLCAVLLLAGCARPVTTATPQAWLKPGVQVSLPPPGIRPAFSEQQLLTGKVKGQQQSLMVLLSANSDSVTLAGLSSLGIRLFRLTYSSSGIHSEQAIALPKMPPASQVLADVMLSRWPVSAWQPVLPRGWTLVDVGLQRQLRDQNGTLVTDIHYLMRGDRRQPVSIQQFAFGYLITIQTLDP</sequence>
<name>A0A0U5L4L1_9GAMM</name>
<dbReference type="OrthoDB" id="6228084at2"/>
<dbReference type="RefSeq" id="WP_067429472.1">
    <property type="nucleotide sequence ID" value="NZ_JACSXG010000002.1"/>
</dbReference>
<proteinExistence type="predicted"/>
<evidence type="ECO:0000256" key="1">
    <source>
        <dbReference type="SAM" id="SignalP"/>
    </source>
</evidence>
<dbReference type="PROSITE" id="PS51257">
    <property type="entry name" value="PROKAR_LIPOPROTEIN"/>
    <property type="match status" value="1"/>
</dbReference>